<sequence length="354" mass="39370">MKSLFRKKMPSIVGLDIGTRQIKAVLIEKSGDQYKLAGFACELINKEAFHEREIRDFDAVGLALKKVQKALKVKGKQVAIAVSGSSVITKVVQMEPDQSDLELEGQIEIEADSLIPYPLDEVYLDFEELGPSQSHAGKVNVLLSAAHKDMVDNRITLVREVPFEPKVVDIEGYALGNALTHFYPSEEDERVCCMNIGATLLQMCVWQNGNVIYAKEHSFGMGMLVQDISVIQMMDKEEAERQLLDKTLTGNWQEETLPIFTANLVQQINRALQMYMSTSHTERPQKLLLSGGGATLTALTDALQQDLGLEIEVFDPFAGMQISEKIDPQRLKSVTPQLAIAAGLASRSFDTWHM</sequence>
<organism evidence="2 3">
    <name type="scientific">Salinimonas iocasae</name>
    <dbReference type="NCBI Taxonomy" id="2572577"/>
    <lineage>
        <taxon>Bacteria</taxon>
        <taxon>Pseudomonadati</taxon>
        <taxon>Pseudomonadota</taxon>
        <taxon>Gammaproteobacteria</taxon>
        <taxon>Alteromonadales</taxon>
        <taxon>Alteromonadaceae</taxon>
        <taxon>Alteromonas/Salinimonas group</taxon>
        <taxon>Salinimonas</taxon>
    </lineage>
</organism>
<dbReference type="InterPro" id="IPR005883">
    <property type="entry name" value="PilM"/>
</dbReference>
<dbReference type="CDD" id="cd24049">
    <property type="entry name" value="ASKHA_NBD_PilM"/>
    <property type="match status" value="1"/>
</dbReference>
<accession>A0A5B7YJJ5</accession>
<gene>
    <name evidence="2" type="ORF">FBQ74_15585</name>
</gene>
<dbReference type="OrthoDB" id="9773403at2"/>
<feature type="domain" description="SHS2" evidence="1">
    <location>
        <begin position="12"/>
        <end position="179"/>
    </location>
</feature>
<dbReference type="NCBIfam" id="TIGR01175">
    <property type="entry name" value="pilM"/>
    <property type="match status" value="1"/>
</dbReference>
<dbReference type="SUPFAM" id="SSF53067">
    <property type="entry name" value="Actin-like ATPase domain"/>
    <property type="match status" value="2"/>
</dbReference>
<dbReference type="Gene3D" id="3.30.420.40">
    <property type="match status" value="2"/>
</dbReference>
<dbReference type="KEGG" id="salk:FBQ74_15585"/>
<dbReference type="RefSeq" id="WP_139757535.1">
    <property type="nucleotide sequence ID" value="NZ_CP039852.1"/>
</dbReference>
<dbReference type="InterPro" id="IPR043129">
    <property type="entry name" value="ATPase_NBD"/>
</dbReference>
<proteinExistence type="predicted"/>
<dbReference type="PANTHER" id="PTHR32432:SF3">
    <property type="entry name" value="ETHANOLAMINE UTILIZATION PROTEIN EUTJ"/>
    <property type="match status" value="1"/>
</dbReference>
<name>A0A5B7YJJ5_9ALTE</name>
<dbReference type="Proteomes" id="UP000304912">
    <property type="component" value="Chromosome"/>
</dbReference>
<dbReference type="InterPro" id="IPR003494">
    <property type="entry name" value="SHS2_FtsA"/>
</dbReference>
<keyword evidence="3" id="KW-1185">Reference proteome</keyword>
<dbReference type="AlphaFoldDB" id="A0A5B7YJJ5"/>
<dbReference type="Gene3D" id="3.30.1490.300">
    <property type="match status" value="1"/>
</dbReference>
<dbReference type="Pfam" id="PF11104">
    <property type="entry name" value="PilM_2"/>
    <property type="match status" value="1"/>
</dbReference>
<evidence type="ECO:0000259" key="1">
    <source>
        <dbReference type="SMART" id="SM00842"/>
    </source>
</evidence>
<dbReference type="EMBL" id="CP039852">
    <property type="protein sequence ID" value="QCZ94799.1"/>
    <property type="molecule type" value="Genomic_DNA"/>
</dbReference>
<dbReference type="PIRSF" id="PIRSF019169">
    <property type="entry name" value="PilM"/>
    <property type="match status" value="1"/>
</dbReference>
<dbReference type="InterPro" id="IPR050696">
    <property type="entry name" value="FtsA/MreB"/>
</dbReference>
<evidence type="ECO:0000313" key="2">
    <source>
        <dbReference type="EMBL" id="QCZ94799.1"/>
    </source>
</evidence>
<reference evidence="2 3" key="1">
    <citation type="submission" date="2019-04" db="EMBL/GenBank/DDBJ databases">
        <title>Salinimonas iocasae sp. nov., a halophilic bacterium isolated from the outer tube casing of tubeworms in Okinawa Trough.</title>
        <authorList>
            <person name="Zhang H."/>
            <person name="Wang H."/>
            <person name="Li C."/>
        </authorList>
    </citation>
    <scope>NUCLEOTIDE SEQUENCE [LARGE SCALE GENOMIC DNA]</scope>
    <source>
        <strain evidence="2 3">KX18D6</strain>
    </source>
</reference>
<dbReference type="GO" id="GO:0051301">
    <property type="term" value="P:cell division"/>
    <property type="evidence" value="ECO:0007669"/>
    <property type="project" value="InterPro"/>
</dbReference>
<evidence type="ECO:0000313" key="3">
    <source>
        <dbReference type="Proteomes" id="UP000304912"/>
    </source>
</evidence>
<dbReference type="SMART" id="SM00842">
    <property type="entry name" value="FtsA"/>
    <property type="match status" value="1"/>
</dbReference>
<protein>
    <submittedName>
        <fullName evidence="2">Pilus assembly protein PilM</fullName>
    </submittedName>
</protein>
<dbReference type="PANTHER" id="PTHR32432">
    <property type="entry name" value="CELL DIVISION PROTEIN FTSA-RELATED"/>
    <property type="match status" value="1"/>
</dbReference>